<evidence type="ECO:0000259" key="2">
    <source>
        <dbReference type="Pfam" id="PF20263"/>
    </source>
</evidence>
<name>A0A4R0RBL9_9APHY</name>
<dbReference type="OrthoDB" id="198652at2759"/>
<dbReference type="EMBL" id="RWJN01000711">
    <property type="protein sequence ID" value="TCD59884.1"/>
    <property type="molecule type" value="Genomic_DNA"/>
</dbReference>
<dbReference type="Proteomes" id="UP000292702">
    <property type="component" value="Unassembled WGS sequence"/>
</dbReference>
<organism evidence="3 4">
    <name type="scientific">Steccherinum ochraceum</name>
    <dbReference type="NCBI Taxonomy" id="92696"/>
    <lineage>
        <taxon>Eukaryota</taxon>
        <taxon>Fungi</taxon>
        <taxon>Dikarya</taxon>
        <taxon>Basidiomycota</taxon>
        <taxon>Agaricomycotina</taxon>
        <taxon>Agaricomycetes</taxon>
        <taxon>Polyporales</taxon>
        <taxon>Steccherinaceae</taxon>
        <taxon>Steccherinum</taxon>
    </lineage>
</organism>
<protein>
    <recommendedName>
        <fullName evidence="2">LYR motif-containing protein Cup1-like N-terminal domain-containing protein</fullName>
    </recommendedName>
</protein>
<dbReference type="AlphaFoldDB" id="A0A4R0RBL9"/>
<reference evidence="3 4" key="1">
    <citation type="submission" date="2018-11" db="EMBL/GenBank/DDBJ databases">
        <title>Genome assembly of Steccherinum ochraceum LE-BIN_3174, the white-rot fungus of the Steccherinaceae family (The Residual Polyporoid clade, Polyporales, Basidiomycota).</title>
        <authorList>
            <person name="Fedorova T.V."/>
            <person name="Glazunova O.A."/>
            <person name="Landesman E.O."/>
            <person name="Moiseenko K.V."/>
            <person name="Psurtseva N.V."/>
            <person name="Savinova O.S."/>
            <person name="Shakhova N.V."/>
            <person name="Tyazhelova T.V."/>
            <person name="Vasina D.V."/>
        </authorList>
    </citation>
    <scope>NUCLEOTIDE SEQUENCE [LARGE SCALE GENOMIC DNA]</scope>
    <source>
        <strain evidence="3 4">LE-BIN_3174</strain>
    </source>
</reference>
<sequence length="281" mass="31376">MQMVNKIQAANNGKSQALDSILDLAYGRKGKLRWELLQPMIPSRSSQPIPERIIPAVEKSRPPVYSPELTALLTSTHSRMIKPLTAKQLHTPPLFPKRGDPNSQEARDLGPLSKRREVNLRWRHFAASHKKVLPPLQIVYGDLSKAGDAQYTTNPAVLHAAGIRTSGTQNLGIFEDIEALAQRSRPTPLTRREKRLYTHTFRQVSDDSSKTGSHPPRKLLRRAYRRLLGRLPTMSYTVKTGLPGRFTVKLSPYALSRLNPKDILEADAGDLAWVAGSSDAK</sequence>
<accession>A0A4R0RBL9</accession>
<proteinExistence type="predicted"/>
<dbReference type="InterPro" id="IPR046896">
    <property type="entry name" value="Cup1-like_N"/>
</dbReference>
<keyword evidence="4" id="KW-1185">Reference proteome</keyword>
<evidence type="ECO:0000256" key="1">
    <source>
        <dbReference type="SAM" id="MobiDB-lite"/>
    </source>
</evidence>
<feature type="region of interest" description="Disordered" evidence="1">
    <location>
        <begin position="90"/>
        <end position="112"/>
    </location>
</feature>
<dbReference type="Pfam" id="PF20263">
    <property type="entry name" value="LYRM2-like"/>
    <property type="match status" value="1"/>
</dbReference>
<evidence type="ECO:0000313" key="4">
    <source>
        <dbReference type="Proteomes" id="UP000292702"/>
    </source>
</evidence>
<comment type="caution">
    <text evidence="3">The sequence shown here is derived from an EMBL/GenBank/DDBJ whole genome shotgun (WGS) entry which is preliminary data.</text>
</comment>
<evidence type="ECO:0000313" key="3">
    <source>
        <dbReference type="EMBL" id="TCD59884.1"/>
    </source>
</evidence>
<feature type="compositionally biased region" description="Basic and acidic residues" evidence="1">
    <location>
        <begin position="97"/>
        <end position="112"/>
    </location>
</feature>
<gene>
    <name evidence="3" type="ORF">EIP91_011259</name>
</gene>
<feature type="domain" description="LYR motif-containing protein Cup1-like N-terminal" evidence="2">
    <location>
        <begin position="1"/>
        <end position="37"/>
    </location>
</feature>